<dbReference type="AlphaFoldDB" id="A0A1G6XVN0"/>
<dbReference type="InterPro" id="IPR023365">
    <property type="entry name" value="Sortase_dom-sf"/>
</dbReference>
<organism evidence="3 4">
    <name type="scientific">Peptococcus niger</name>
    <dbReference type="NCBI Taxonomy" id="2741"/>
    <lineage>
        <taxon>Bacteria</taxon>
        <taxon>Bacillati</taxon>
        <taxon>Bacillota</taxon>
        <taxon>Clostridia</taxon>
        <taxon>Eubacteriales</taxon>
        <taxon>Peptococcaceae</taxon>
        <taxon>Peptococcus</taxon>
    </lineage>
</organism>
<accession>A0A1G6XVN0</accession>
<dbReference type="RefSeq" id="WP_091791964.1">
    <property type="nucleotide sequence ID" value="NZ_FNAF01000008.1"/>
</dbReference>
<evidence type="ECO:0000256" key="2">
    <source>
        <dbReference type="SAM" id="SignalP"/>
    </source>
</evidence>
<evidence type="ECO:0000313" key="4">
    <source>
        <dbReference type="Proteomes" id="UP000198995"/>
    </source>
</evidence>
<name>A0A1G6XVN0_PEPNI</name>
<reference evidence="3 4" key="1">
    <citation type="submission" date="2016-10" db="EMBL/GenBank/DDBJ databases">
        <authorList>
            <person name="de Groot N.N."/>
        </authorList>
    </citation>
    <scope>NUCLEOTIDE SEQUENCE [LARGE SCALE GENOMIC DNA]</scope>
    <source>
        <strain evidence="3 4">DSM 20475</strain>
    </source>
</reference>
<dbReference type="Gene3D" id="2.40.260.10">
    <property type="entry name" value="Sortase"/>
    <property type="match status" value="1"/>
</dbReference>
<dbReference type="InterPro" id="IPR005754">
    <property type="entry name" value="Sortase"/>
</dbReference>
<dbReference type="SUPFAM" id="SSF63817">
    <property type="entry name" value="Sortase"/>
    <property type="match status" value="1"/>
</dbReference>
<keyword evidence="1" id="KW-0378">Hydrolase</keyword>
<evidence type="ECO:0000256" key="1">
    <source>
        <dbReference type="ARBA" id="ARBA00022801"/>
    </source>
</evidence>
<dbReference type="CDD" id="cd00004">
    <property type="entry name" value="Sortase"/>
    <property type="match status" value="1"/>
</dbReference>
<dbReference type="Proteomes" id="UP000198995">
    <property type="component" value="Unassembled WGS sequence"/>
</dbReference>
<evidence type="ECO:0000313" key="3">
    <source>
        <dbReference type="EMBL" id="SDD82082.1"/>
    </source>
</evidence>
<dbReference type="Pfam" id="PF04203">
    <property type="entry name" value="Sortase"/>
    <property type="match status" value="1"/>
</dbReference>
<sequence length="197" mass="21529">MRGAGRYTLLAALCLLAALGLTAYNCHQAQTAGTEAALQLEKLHTAIRTTQAEEKPAAGGEKSDTVTVDGLPYIGELVIEAYGMHLPVMADYDSEKLRMAPCLYSGKSPDDHMVIVGHNYNSHFGPLLSLGPGSRIDFIDSRGRLYNYRVNRKETLAGNDLQGLLKDTEDQLSLVTCTMSGYTRCVLRCQEISRSKD</sequence>
<dbReference type="GO" id="GO:0016787">
    <property type="term" value="F:hydrolase activity"/>
    <property type="evidence" value="ECO:0007669"/>
    <property type="project" value="UniProtKB-KW"/>
</dbReference>
<protein>
    <submittedName>
        <fullName evidence="3">Sortase A</fullName>
    </submittedName>
</protein>
<keyword evidence="2" id="KW-0732">Signal</keyword>
<feature type="chain" id="PRO_5039101280" evidence="2">
    <location>
        <begin position="24"/>
        <end position="197"/>
    </location>
</feature>
<feature type="signal peptide" evidence="2">
    <location>
        <begin position="1"/>
        <end position="23"/>
    </location>
</feature>
<dbReference type="STRING" id="2741.SAMN04489866_1082"/>
<keyword evidence="4" id="KW-1185">Reference proteome</keyword>
<gene>
    <name evidence="3" type="ORF">SAMN04489866_1082</name>
</gene>
<dbReference type="OrthoDB" id="2328774at2"/>
<proteinExistence type="predicted"/>
<dbReference type="EMBL" id="FNAF01000008">
    <property type="protein sequence ID" value="SDD82082.1"/>
    <property type="molecule type" value="Genomic_DNA"/>
</dbReference>